<reference evidence="2 3" key="1">
    <citation type="journal article" date="2010" name="Microb. Ecol.">
        <title>Comparative genome analysis of Prevotella ruminicola and Prevotella bryantii: insights into their environmental niche.</title>
        <authorList>
            <consortium name="North American Consortium for Rumen Bacteria"/>
            <person name="Purushe J."/>
            <person name="Fouts D.E."/>
            <person name="Morrison M."/>
            <person name="White B.A."/>
            <person name="Mackie R.I."/>
            <person name="Coutinho P.M."/>
            <person name="Henrissat B."/>
            <person name="Nelson K.E."/>
        </authorList>
    </citation>
    <scope>NUCLEOTIDE SEQUENCE [LARGE SCALE GENOMIC DNA]</scope>
    <source>
        <strain evidence="3">ATCC 19189 / JCM 8958 / 23</strain>
    </source>
</reference>
<organism evidence="2 3">
    <name type="scientific">Xylanibacter ruminicola (strain ATCC 19189 / DSM 19721 / CIP 105475 / JCM 8958 / 23)</name>
    <name type="common">Prevotella ruminicola</name>
    <dbReference type="NCBI Taxonomy" id="264731"/>
    <lineage>
        <taxon>Bacteria</taxon>
        <taxon>Pseudomonadati</taxon>
        <taxon>Bacteroidota</taxon>
        <taxon>Bacteroidia</taxon>
        <taxon>Bacteroidales</taxon>
        <taxon>Prevotellaceae</taxon>
        <taxon>Xylanibacter</taxon>
    </lineage>
</organism>
<feature type="transmembrane region" description="Helical" evidence="1">
    <location>
        <begin position="136"/>
        <end position="159"/>
    </location>
</feature>
<dbReference type="STRING" id="264731.PRU_0165"/>
<feature type="transmembrane region" description="Helical" evidence="1">
    <location>
        <begin position="35"/>
        <end position="50"/>
    </location>
</feature>
<protein>
    <recommendedName>
        <fullName evidence="4">DUF805 domain-containing protein</fullName>
    </recommendedName>
</protein>
<evidence type="ECO:0000256" key="1">
    <source>
        <dbReference type="SAM" id="Phobius"/>
    </source>
</evidence>
<evidence type="ECO:0000313" key="3">
    <source>
        <dbReference type="Proteomes" id="UP000000927"/>
    </source>
</evidence>
<dbReference type="GO" id="GO:0005886">
    <property type="term" value="C:plasma membrane"/>
    <property type="evidence" value="ECO:0007669"/>
    <property type="project" value="TreeGrafter"/>
</dbReference>
<dbReference type="PANTHER" id="PTHR34980:SF2">
    <property type="entry name" value="INNER MEMBRANE PROTEIN YHAH-RELATED"/>
    <property type="match status" value="1"/>
</dbReference>
<accession>D5EW08</accession>
<sequence length="180" mass="19977">MKSMRELPTLGFAEAIKLASSRILDFKGRSRRSEFWWWMLVIIVVGWLITLLTSNILVSVIIEIITMFFGLAVTARRLHDSGKSALWVYVSYALGCVANLHVATSKSMNMLIEESSYISSSQHAIEKIVENNLGEIASVGFLSTIHGIAALIVIIMCLFDSKPTANQYGDSPKYISETEA</sequence>
<keyword evidence="3" id="KW-1185">Reference proteome</keyword>
<dbReference type="AlphaFoldDB" id="D5EW08"/>
<dbReference type="KEGG" id="pru:PRU_0165"/>
<feature type="transmembrane region" description="Helical" evidence="1">
    <location>
        <begin position="86"/>
        <end position="104"/>
    </location>
</feature>
<proteinExistence type="predicted"/>
<dbReference type="HOGENOM" id="CLU_093674_0_1_10"/>
<dbReference type="Pfam" id="PF05656">
    <property type="entry name" value="DUF805"/>
    <property type="match status" value="1"/>
</dbReference>
<keyword evidence="1" id="KW-0472">Membrane</keyword>
<name>D5EW08_XYLR2</name>
<evidence type="ECO:0000313" key="2">
    <source>
        <dbReference type="EMBL" id="ADE81479.1"/>
    </source>
</evidence>
<feature type="transmembrane region" description="Helical" evidence="1">
    <location>
        <begin position="56"/>
        <end position="74"/>
    </location>
</feature>
<dbReference type="eggNOG" id="COG3152">
    <property type="taxonomic scope" value="Bacteria"/>
</dbReference>
<dbReference type="Proteomes" id="UP000000927">
    <property type="component" value="Chromosome"/>
</dbReference>
<evidence type="ECO:0008006" key="4">
    <source>
        <dbReference type="Google" id="ProtNLM"/>
    </source>
</evidence>
<dbReference type="PANTHER" id="PTHR34980">
    <property type="entry name" value="INNER MEMBRANE PROTEIN-RELATED-RELATED"/>
    <property type="match status" value="1"/>
</dbReference>
<keyword evidence="1" id="KW-0812">Transmembrane</keyword>
<keyword evidence="1" id="KW-1133">Transmembrane helix</keyword>
<dbReference type="InterPro" id="IPR008523">
    <property type="entry name" value="DUF805"/>
</dbReference>
<dbReference type="EMBL" id="CP002006">
    <property type="protein sequence ID" value="ADE81479.1"/>
    <property type="molecule type" value="Genomic_DNA"/>
</dbReference>
<gene>
    <name evidence="2" type="ordered locus">PRU_0165</name>
</gene>